<dbReference type="GO" id="GO:0005886">
    <property type="term" value="C:plasma membrane"/>
    <property type="evidence" value="ECO:0007669"/>
    <property type="project" value="UniProtKB-SubCell"/>
</dbReference>
<dbReference type="Gene3D" id="3.40.50.2300">
    <property type="match status" value="2"/>
</dbReference>
<evidence type="ECO:0000259" key="18">
    <source>
        <dbReference type="PROSITE" id="PS50109"/>
    </source>
</evidence>
<dbReference type="InterPro" id="IPR035965">
    <property type="entry name" value="PAS-like_dom_sf"/>
</dbReference>
<evidence type="ECO:0000256" key="11">
    <source>
        <dbReference type="ARBA" id="ARBA00022989"/>
    </source>
</evidence>
<keyword evidence="11" id="KW-1133">Transmembrane helix</keyword>
<dbReference type="Pfam" id="PF08447">
    <property type="entry name" value="PAS_3"/>
    <property type="match status" value="1"/>
</dbReference>
<dbReference type="PROSITE" id="PS50109">
    <property type="entry name" value="HIS_KIN"/>
    <property type="match status" value="1"/>
</dbReference>
<keyword evidence="6" id="KW-0808">Transferase</keyword>
<dbReference type="EC" id="2.7.13.3" evidence="3"/>
<evidence type="ECO:0000259" key="21">
    <source>
        <dbReference type="PROSITE" id="PS50113"/>
    </source>
</evidence>
<name>A0A934JMP6_9GAMM</name>
<evidence type="ECO:0000256" key="15">
    <source>
        <dbReference type="ARBA" id="ARBA00068150"/>
    </source>
</evidence>
<comment type="caution">
    <text evidence="23">The sequence shown here is derived from an EMBL/GenBank/DDBJ whole genome shotgun (WGS) entry which is preliminary data.</text>
</comment>
<evidence type="ECO:0000256" key="1">
    <source>
        <dbReference type="ARBA" id="ARBA00000085"/>
    </source>
</evidence>
<comment type="catalytic activity">
    <reaction evidence="1">
        <text>ATP + protein L-histidine = ADP + protein N-phospho-L-histidine.</text>
        <dbReference type="EC" id="2.7.13.3"/>
    </reaction>
</comment>
<dbReference type="InterPro" id="IPR001610">
    <property type="entry name" value="PAC"/>
</dbReference>
<feature type="domain" description="PAC" evidence="21">
    <location>
        <begin position="628"/>
        <end position="682"/>
    </location>
</feature>
<dbReference type="InterPro" id="IPR003018">
    <property type="entry name" value="GAF"/>
</dbReference>
<dbReference type="InterPro" id="IPR004358">
    <property type="entry name" value="Sig_transdc_His_kin-like_C"/>
</dbReference>
<dbReference type="Gene3D" id="3.30.450.20">
    <property type="entry name" value="PAS domain"/>
    <property type="match status" value="4"/>
</dbReference>
<dbReference type="InterPro" id="IPR013656">
    <property type="entry name" value="PAS_4"/>
</dbReference>
<dbReference type="SMART" id="SM00086">
    <property type="entry name" value="PAC"/>
    <property type="match status" value="4"/>
</dbReference>
<dbReference type="PANTHER" id="PTHR45339">
    <property type="entry name" value="HYBRID SIGNAL TRANSDUCTION HISTIDINE KINASE J"/>
    <property type="match status" value="1"/>
</dbReference>
<dbReference type="InterPro" id="IPR000700">
    <property type="entry name" value="PAS-assoc_C"/>
</dbReference>
<evidence type="ECO:0000259" key="20">
    <source>
        <dbReference type="PROSITE" id="PS50112"/>
    </source>
</evidence>
<evidence type="ECO:0000256" key="13">
    <source>
        <dbReference type="ARBA" id="ARBA00023136"/>
    </source>
</evidence>
<keyword evidence="13" id="KW-0472">Membrane</keyword>
<dbReference type="Pfam" id="PF01627">
    <property type="entry name" value="Hpt"/>
    <property type="match status" value="1"/>
</dbReference>
<evidence type="ECO:0000256" key="17">
    <source>
        <dbReference type="PROSITE-ProRule" id="PRU00169"/>
    </source>
</evidence>
<dbReference type="CDD" id="cd16922">
    <property type="entry name" value="HATPase_EvgS-ArcB-TorS-like"/>
    <property type="match status" value="1"/>
</dbReference>
<evidence type="ECO:0000256" key="12">
    <source>
        <dbReference type="ARBA" id="ARBA00023012"/>
    </source>
</evidence>
<evidence type="ECO:0000259" key="22">
    <source>
        <dbReference type="PROSITE" id="PS50894"/>
    </source>
</evidence>
<evidence type="ECO:0000313" key="24">
    <source>
        <dbReference type="Proteomes" id="UP000628710"/>
    </source>
</evidence>
<accession>A0A934JMP6</accession>
<feature type="domain" description="PAC" evidence="21">
    <location>
        <begin position="771"/>
        <end position="823"/>
    </location>
</feature>
<dbReference type="Gene3D" id="3.30.565.10">
    <property type="entry name" value="Histidine kinase-like ATPase, C-terminal domain"/>
    <property type="match status" value="1"/>
</dbReference>
<feature type="domain" description="Response regulatory" evidence="19">
    <location>
        <begin position="1082"/>
        <end position="1203"/>
    </location>
</feature>
<dbReference type="SMART" id="SM00091">
    <property type="entry name" value="PAS"/>
    <property type="match status" value="3"/>
</dbReference>
<dbReference type="Pfam" id="PF01590">
    <property type="entry name" value="GAF"/>
    <property type="match status" value="1"/>
</dbReference>
<feature type="domain" description="PAS" evidence="20">
    <location>
        <begin position="423"/>
        <end position="477"/>
    </location>
</feature>
<dbReference type="InterPro" id="IPR029016">
    <property type="entry name" value="GAF-like_dom_sf"/>
</dbReference>
<dbReference type="Proteomes" id="UP000628710">
    <property type="component" value="Unassembled WGS sequence"/>
</dbReference>
<dbReference type="Gene3D" id="2.10.70.100">
    <property type="match status" value="1"/>
</dbReference>
<dbReference type="FunFam" id="1.10.287.130:FF:000002">
    <property type="entry name" value="Two-component osmosensing histidine kinase"/>
    <property type="match status" value="1"/>
</dbReference>
<organism evidence="23 24">
    <name type="scientific">Marinomonas transparens</name>
    <dbReference type="NCBI Taxonomy" id="2795388"/>
    <lineage>
        <taxon>Bacteria</taxon>
        <taxon>Pseudomonadati</taxon>
        <taxon>Pseudomonadota</taxon>
        <taxon>Gammaproteobacteria</taxon>
        <taxon>Oceanospirillales</taxon>
        <taxon>Oceanospirillaceae</taxon>
        <taxon>Marinomonas</taxon>
    </lineage>
</organism>
<dbReference type="InterPro" id="IPR036890">
    <property type="entry name" value="HATPase_C_sf"/>
</dbReference>
<keyword evidence="24" id="KW-1185">Reference proteome</keyword>
<dbReference type="GO" id="GO:0005524">
    <property type="term" value="F:ATP binding"/>
    <property type="evidence" value="ECO:0007669"/>
    <property type="project" value="UniProtKB-KW"/>
</dbReference>
<dbReference type="FunFam" id="3.30.565.10:FF:000010">
    <property type="entry name" value="Sensor histidine kinase RcsC"/>
    <property type="match status" value="1"/>
</dbReference>
<dbReference type="SMART" id="SM00448">
    <property type="entry name" value="REC"/>
    <property type="match status" value="2"/>
</dbReference>
<keyword evidence="9" id="KW-0418">Kinase</keyword>
<keyword evidence="10" id="KW-0067">ATP-binding</keyword>
<feature type="domain" description="PAS" evidence="20">
    <location>
        <begin position="556"/>
        <end position="610"/>
    </location>
</feature>
<dbReference type="PRINTS" id="PR00344">
    <property type="entry name" value="BCTRLSENSOR"/>
</dbReference>
<dbReference type="SMART" id="SM00387">
    <property type="entry name" value="HATPase_c"/>
    <property type="match status" value="1"/>
</dbReference>
<keyword evidence="7" id="KW-0812">Transmembrane</keyword>
<dbReference type="CDD" id="cd00130">
    <property type="entry name" value="PAS"/>
    <property type="match status" value="3"/>
</dbReference>
<dbReference type="SUPFAM" id="SSF47384">
    <property type="entry name" value="Homodimeric domain of signal transducing histidine kinase"/>
    <property type="match status" value="1"/>
</dbReference>
<keyword evidence="5 17" id="KW-0597">Phosphoprotein</keyword>
<dbReference type="GO" id="GO:0000155">
    <property type="term" value="F:phosphorelay sensor kinase activity"/>
    <property type="evidence" value="ECO:0007669"/>
    <property type="project" value="InterPro"/>
</dbReference>
<dbReference type="SUPFAM" id="SSF55874">
    <property type="entry name" value="ATPase domain of HSP90 chaperone/DNA topoisomerase II/histidine kinase"/>
    <property type="match status" value="1"/>
</dbReference>
<dbReference type="Pfam" id="PF13426">
    <property type="entry name" value="PAS_9"/>
    <property type="match status" value="2"/>
</dbReference>
<dbReference type="PANTHER" id="PTHR45339:SF1">
    <property type="entry name" value="HYBRID SIGNAL TRANSDUCTION HISTIDINE KINASE J"/>
    <property type="match status" value="1"/>
</dbReference>
<dbReference type="SUPFAM" id="SSF52172">
    <property type="entry name" value="CheY-like"/>
    <property type="match status" value="2"/>
</dbReference>
<dbReference type="InterPro" id="IPR036641">
    <property type="entry name" value="HPT_dom_sf"/>
</dbReference>
<dbReference type="PROSITE" id="PS50113">
    <property type="entry name" value="PAC"/>
    <property type="match status" value="3"/>
</dbReference>
<dbReference type="SUPFAM" id="SSF47226">
    <property type="entry name" value="Histidine-containing phosphotransfer domain, HPT domain"/>
    <property type="match status" value="1"/>
</dbReference>
<evidence type="ECO:0000256" key="5">
    <source>
        <dbReference type="ARBA" id="ARBA00022553"/>
    </source>
</evidence>
<dbReference type="InterPro" id="IPR036097">
    <property type="entry name" value="HisK_dim/P_sf"/>
</dbReference>
<reference evidence="23" key="1">
    <citation type="submission" date="2020-12" db="EMBL/GenBank/DDBJ databases">
        <title>Marinomonas arctica sp. nov., a psychrotolerant bacterium isolated from the Arctic.</title>
        <authorList>
            <person name="Zhang Y."/>
        </authorList>
    </citation>
    <scope>NUCLEOTIDE SEQUENCE</scope>
    <source>
        <strain evidence="23">C1424</strain>
    </source>
</reference>
<dbReference type="RefSeq" id="WP_199469446.1">
    <property type="nucleotide sequence ID" value="NZ_JAEMNX010000020.1"/>
</dbReference>
<keyword evidence="8" id="KW-0547">Nucleotide-binding</keyword>
<dbReference type="CDD" id="cd17546">
    <property type="entry name" value="REC_hyHK_CKI1_RcsC-like"/>
    <property type="match status" value="2"/>
</dbReference>
<feature type="domain" description="PAC" evidence="21">
    <location>
        <begin position="503"/>
        <end position="555"/>
    </location>
</feature>
<feature type="domain" description="Response regulatory" evidence="19">
    <location>
        <begin position="1234"/>
        <end position="1357"/>
    </location>
</feature>
<comment type="subcellular location">
    <subcellularLocation>
        <location evidence="2">Cell membrane</location>
        <topology evidence="2">Multi-pass membrane protein</topology>
    </subcellularLocation>
</comment>
<dbReference type="InterPro" id="IPR008207">
    <property type="entry name" value="Sig_transdc_His_kin_Hpt_dom"/>
</dbReference>
<evidence type="ECO:0000256" key="9">
    <source>
        <dbReference type="ARBA" id="ARBA00022777"/>
    </source>
</evidence>
<evidence type="ECO:0000256" key="2">
    <source>
        <dbReference type="ARBA" id="ARBA00004651"/>
    </source>
</evidence>
<dbReference type="Gene3D" id="3.30.450.40">
    <property type="match status" value="1"/>
</dbReference>
<sequence length="1511" mass="167388">MNEFEASLKVARSLLGVSCAGLIFDDSRVVTSGSIHDFDLEKFALQLWQTSSLSSARYFDFSQLLAGLSSLSVSPKLACFIVEPVQFVGGGKASLFFVDERSYQQEEGELEQHVSSLVSMFSVLPFPGPDAKSYQNLCSERDDLLKLTDNLPLLVSVMNEELRYEFVNNSYEKRYSLPKEDIIGMYVSDLINPVAFELIEQKLKSVLAGESVQFGYPIKLGLNDEIRYLESSYIPRFSDGKVNGIFGCVQDVTSSRRTVQTLSRLHQVTADNALSLDEKLQKILLVGVEQFGLPIGLISSIKDNVYRVEYCHTPNGEVEAGATFGLEDTYCVHTLKSDTPTSYYHTALSEICDHPCYKSFGLEAYIGVVVYVDGERWGTLNFSSPNPKGQPFGDDDDELMKLLSQWVGNEITRHRWEVSLKAAERQQRLILESVHEGIIGLNSVGKITFVNPAACRMTGYDSEELLGQTLYKLFYQDKPIDGTSYAYEDCPVNTTLFSGASNHVRGESFYRKNGTTFVSEYITIPMYSEEGVVEGGVVTFQDRTEQLSAEKELKEQKQLFESLFVDAPEAIALVSVDRKIQMVNPAFCDLFGYSVDEAVGKSTQMFYADEGEFAETGLVMECLVHKHESARYRVSYRDKQGRAFQTETVSSMVRNADGGLGGYIGHIRDVTERLKVEQKMIDTNLRLSMAANAAGIGVWDWNLYDGTLHWDEWMYRIFGLVKNKDSDPYQAWEEGVGEDKAWITEGSERLKALAGKSKYEIENSDFDFADLDLDFRILRTDGQTRYLQSNAVIVYDENGRASHIVGVNMDVTARKETEAVLRAASEQAVAASQAKSNFLATMSHEIRTPLNGVLGMAELLSGSALSSEQRGQLKVLRDSGEGLLELINEILDFSKIEAGHLSIERVDFNLEKVIYDVARLLMVRAEEKGIDLLVEYDNDCPRMLVGDAFRIKQIISNLVSNAVKFTHVGQVVISTKGVTDALGGVSLHLSVSDTGVGIASHVQPYLFNAFTQADNSTTRRFGGTGLGLAITKQLVDLMSGEVSLVSEPDVGSVFSVRLNLPESYVPLEAENMIDLSSLAGQKTLVVDDNETNLTILKNQLSACDIDADTELNPEVALDRIIQAITEGQPYSIVILDYLMPDLDGLMLCRLIREVTHSSYRPTILMTSSSGQLSRDVLVEAGVNICIAKPMDCTTLKEALVATVSSSVLGYLISYAESGHGDVEEKLSSGVVRGRALVVEDMAANMAVARGLLNRLGVEVVEAENGEVGIEMWEKYRPDIIFMDLHMPVMDGISAMRHIRQAESRQVEKGNGNRVPIFALTADVLPERLVEVKQAGGDGLIPKPFNYKELSDALDKWLPLHNGADLKETRTKEANIEEVVMEDVQSVTLSEPSSSELPSLLDRQVLNELKALLRSDFPLLIDAFFADADSALNYFESLDGVESVDLNEVFARSHSLKSISQNVGAMELSKAAAKLEKESRQGDVPKLDEQLRDLIAMYHGVKRELKTLVAEL</sequence>
<evidence type="ECO:0000313" key="23">
    <source>
        <dbReference type="EMBL" id="MBJ7539040.1"/>
    </source>
</evidence>
<dbReference type="SUPFAM" id="SSF55781">
    <property type="entry name" value="GAF domain-like"/>
    <property type="match status" value="1"/>
</dbReference>
<evidence type="ECO:0000256" key="3">
    <source>
        <dbReference type="ARBA" id="ARBA00012438"/>
    </source>
</evidence>
<dbReference type="InterPro" id="IPR011006">
    <property type="entry name" value="CheY-like_superfamily"/>
</dbReference>
<evidence type="ECO:0000256" key="10">
    <source>
        <dbReference type="ARBA" id="ARBA00022840"/>
    </source>
</evidence>
<dbReference type="PROSITE" id="PS50894">
    <property type="entry name" value="HPT"/>
    <property type="match status" value="1"/>
</dbReference>
<evidence type="ECO:0000256" key="16">
    <source>
        <dbReference type="PROSITE-ProRule" id="PRU00110"/>
    </source>
</evidence>
<evidence type="ECO:0000256" key="8">
    <source>
        <dbReference type="ARBA" id="ARBA00022741"/>
    </source>
</evidence>
<dbReference type="InterPro" id="IPR003594">
    <property type="entry name" value="HATPase_dom"/>
</dbReference>
<feature type="domain" description="HPt" evidence="22">
    <location>
        <begin position="1412"/>
        <end position="1511"/>
    </location>
</feature>
<dbReference type="Gene3D" id="1.20.120.160">
    <property type="entry name" value="HPT domain"/>
    <property type="match status" value="1"/>
</dbReference>
<dbReference type="Gene3D" id="1.10.287.130">
    <property type="match status" value="1"/>
</dbReference>
<dbReference type="SUPFAM" id="SSF55785">
    <property type="entry name" value="PYP-like sensor domain (PAS domain)"/>
    <property type="match status" value="4"/>
</dbReference>
<dbReference type="InterPro" id="IPR013655">
    <property type="entry name" value="PAS_fold_3"/>
</dbReference>
<protein>
    <recommendedName>
        <fullName evidence="15">Sensory/regulatory protein RpfC</fullName>
        <ecNumber evidence="3">2.7.13.3</ecNumber>
    </recommendedName>
</protein>
<dbReference type="PROSITE" id="PS50110">
    <property type="entry name" value="RESPONSE_REGULATORY"/>
    <property type="match status" value="2"/>
</dbReference>
<dbReference type="Pfam" id="PF08448">
    <property type="entry name" value="PAS_4"/>
    <property type="match status" value="1"/>
</dbReference>
<dbReference type="CDD" id="cd00082">
    <property type="entry name" value="HisKA"/>
    <property type="match status" value="1"/>
</dbReference>
<dbReference type="PROSITE" id="PS50112">
    <property type="entry name" value="PAS"/>
    <property type="match status" value="3"/>
</dbReference>
<dbReference type="Pfam" id="PF00072">
    <property type="entry name" value="Response_reg"/>
    <property type="match status" value="2"/>
</dbReference>
<dbReference type="InterPro" id="IPR001789">
    <property type="entry name" value="Sig_transdc_resp-reg_receiver"/>
</dbReference>
<feature type="modified residue" description="4-aspartylphosphate" evidence="17">
    <location>
        <position position="1136"/>
    </location>
</feature>
<dbReference type="Pfam" id="PF00512">
    <property type="entry name" value="HisKA"/>
    <property type="match status" value="1"/>
</dbReference>
<dbReference type="InterPro" id="IPR003661">
    <property type="entry name" value="HisK_dim/P_dom"/>
</dbReference>
<feature type="domain" description="Histidine kinase" evidence="18">
    <location>
        <begin position="841"/>
        <end position="1062"/>
    </location>
</feature>
<dbReference type="Pfam" id="PF02518">
    <property type="entry name" value="HATPase_c"/>
    <property type="match status" value="1"/>
</dbReference>
<evidence type="ECO:0000256" key="14">
    <source>
        <dbReference type="ARBA" id="ARBA00064003"/>
    </source>
</evidence>
<dbReference type="EMBL" id="JAEMNX010000020">
    <property type="protein sequence ID" value="MBJ7539040.1"/>
    <property type="molecule type" value="Genomic_DNA"/>
</dbReference>
<proteinExistence type="predicted"/>
<dbReference type="SMART" id="SM00388">
    <property type="entry name" value="HisKA"/>
    <property type="match status" value="1"/>
</dbReference>
<evidence type="ECO:0000256" key="4">
    <source>
        <dbReference type="ARBA" id="ARBA00022475"/>
    </source>
</evidence>
<feature type="modified residue" description="Phosphohistidine" evidence="16">
    <location>
        <position position="1453"/>
    </location>
</feature>
<feature type="domain" description="PAS" evidence="20">
    <location>
        <begin position="140"/>
        <end position="210"/>
    </location>
</feature>
<keyword evidence="12" id="KW-0902">Two-component regulatory system</keyword>
<evidence type="ECO:0000256" key="7">
    <source>
        <dbReference type="ARBA" id="ARBA00022692"/>
    </source>
</evidence>
<evidence type="ECO:0000256" key="6">
    <source>
        <dbReference type="ARBA" id="ARBA00022679"/>
    </source>
</evidence>
<comment type="subunit">
    <text evidence="14">At low DSF concentrations, interacts with RpfF.</text>
</comment>
<gene>
    <name evidence="23" type="ORF">I8J31_15280</name>
</gene>
<keyword evidence="4" id="KW-1003">Cell membrane</keyword>
<feature type="modified residue" description="4-aspartylphosphate" evidence="17">
    <location>
        <position position="1283"/>
    </location>
</feature>
<dbReference type="NCBIfam" id="TIGR00229">
    <property type="entry name" value="sensory_box"/>
    <property type="match status" value="2"/>
</dbReference>
<dbReference type="InterPro" id="IPR005467">
    <property type="entry name" value="His_kinase_dom"/>
</dbReference>
<evidence type="ECO:0000259" key="19">
    <source>
        <dbReference type="PROSITE" id="PS50110"/>
    </source>
</evidence>
<dbReference type="InterPro" id="IPR000014">
    <property type="entry name" value="PAS"/>
</dbReference>